<organism evidence="1 2">
    <name type="scientific">Theobroma cacao</name>
    <name type="common">Cacao</name>
    <name type="synonym">Cocoa</name>
    <dbReference type="NCBI Taxonomy" id="3641"/>
    <lineage>
        <taxon>Eukaryota</taxon>
        <taxon>Viridiplantae</taxon>
        <taxon>Streptophyta</taxon>
        <taxon>Embryophyta</taxon>
        <taxon>Tracheophyta</taxon>
        <taxon>Spermatophyta</taxon>
        <taxon>Magnoliopsida</taxon>
        <taxon>eudicotyledons</taxon>
        <taxon>Gunneridae</taxon>
        <taxon>Pentapetalae</taxon>
        <taxon>rosids</taxon>
        <taxon>malvids</taxon>
        <taxon>Malvales</taxon>
        <taxon>Malvaceae</taxon>
        <taxon>Byttnerioideae</taxon>
        <taxon>Theobroma</taxon>
    </lineage>
</organism>
<accession>A0A061DKJ1</accession>
<dbReference type="Gramene" id="EOX93294">
    <property type="protein sequence ID" value="EOX93294"/>
    <property type="gene ID" value="TCM_002141"/>
</dbReference>
<evidence type="ECO:0000313" key="2">
    <source>
        <dbReference type="Proteomes" id="UP000026915"/>
    </source>
</evidence>
<protein>
    <submittedName>
        <fullName evidence="1">Uncharacterized protein</fullName>
    </submittedName>
</protein>
<dbReference type="HOGENOM" id="CLU_2042279_0_0_1"/>
<dbReference type="EMBL" id="CM001879">
    <property type="protein sequence ID" value="EOX93294.1"/>
    <property type="molecule type" value="Genomic_DNA"/>
</dbReference>
<evidence type="ECO:0000313" key="1">
    <source>
        <dbReference type="EMBL" id="EOX93294.1"/>
    </source>
</evidence>
<gene>
    <name evidence="1" type="ORF">TCM_002141</name>
</gene>
<proteinExistence type="predicted"/>
<dbReference type="Proteomes" id="UP000026915">
    <property type="component" value="Chromosome 1"/>
</dbReference>
<dbReference type="AlphaFoldDB" id="A0A061DKJ1"/>
<sequence length="121" mass="13753">MFPNSPRKGSTDAPLESLIEVLGGMLLRFSRLLLTIALLLGHLVLELRAAICFIQFTVSLWSWKKQNQLRQVLQACKIWREELQWAVRRLEGAALLSVILRIASSAYVYHLGRGRNDSIHA</sequence>
<reference evidence="1 2" key="1">
    <citation type="journal article" date="2013" name="Genome Biol.">
        <title>The genome sequence of the most widely cultivated cacao type and its use to identify candidate genes regulating pod color.</title>
        <authorList>
            <person name="Motamayor J.C."/>
            <person name="Mockaitis K."/>
            <person name="Schmutz J."/>
            <person name="Haiminen N."/>
            <person name="Iii D.L."/>
            <person name="Cornejo O."/>
            <person name="Findley S.D."/>
            <person name="Zheng P."/>
            <person name="Utro F."/>
            <person name="Royaert S."/>
            <person name="Saski C."/>
            <person name="Jenkins J."/>
            <person name="Podicheti R."/>
            <person name="Zhao M."/>
            <person name="Scheffler B.E."/>
            <person name="Stack J.C."/>
            <person name="Feltus F.A."/>
            <person name="Mustiga G.M."/>
            <person name="Amores F."/>
            <person name="Phillips W."/>
            <person name="Marelli J.P."/>
            <person name="May G.D."/>
            <person name="Shapiro H."/>
            <person name="Ma J."/>
            <person name="Bustamante C.D."/>
            <person name="Schnell R.J."/>
            <person name="Main D."/>
            <person name="Gilbert D."/>
            <person name="Parida L."/>
            <person name="Kuhn D.N."/>
        </authorList>
    </citation>
    <scope>NUCLEOTIDE SEQUENCE [LARGE SCALE GENOMIC DNA]</scope>
    <source>
        <strain evidence="2">cv. Matina 1-6</strain>
    </source>
</reference>
<dbReference type="InParanoid" id="A0A061DKJ1"/>
<keyword evidence="2" id="KW-1185">Reference proteome</keyword>
<name>A0A061DKJ1_THECC</name>